<keyword evidence="5" id="KW-0297">G-protein coupled receptor</keyword>
<dbReference type="PANTHER" id="PTHR24232:SF0">
    <property type="entry name" value="PROTEINASE-ACTIVATED RECEPTOR 3"/>
    <property type="match status" value="1"/>
</dbReference>
<feature type="transmembrane region" description="Helical" evidence="13">
    <location>
        <begin position="253"/>
        <end position="276"/>
    </location>
</feature>
<sequence length="376" mass="41100">MAKSKLLGYLLCLMAWRTLQDQGNDTNQTRTNSTSDLIPKTFRGKISKPNHTHQQRPQGPAPPQLDVNPQDPAVEFTRGALSAWVIPSCYGLAMVVGIPSNAYILTFLRVKARTFSTALLYASLAASDLLLLSSLALRMHYHLNGNNWVFGEAACRLVTAVFYGNIYCSAHTIACIGLKRYLAVVRPFLYRRLPRRGLTAAACLTVWLLFAAAVVPELLVRQSYDVPWLGVTSCHDVLPLEESSHARLVPYRLALVCVGFVVPFAVCVGAHGAVIYHLGRSGCDWAPFIRVSSLVLLIFVVCFLPSGVLHAAHYARLLSGGGDGLYGYYRLAVCLCCFHSCLDPFLCVLMSKTPASKLQFVAARGGGEPRRAAVTI</sequence>
<keyword evidence="7 11" id="KW-1015">Disulfide bond</keyword>
<dbReference type="OrthoDB" id="8859266at2759"/>
<dbReference type="EMBL" id="JANIIK010000044">
    <property type="protein sequence ID" value="KAJ3603701.1"/>
    <property type="molecule type" value="Genomic_DNA"/>
</dbReference>
<feature type="domain" description="G-protein coupled receptors family 1 profile" evidence="15">
    <location>
        <begin position="100"/>
        <end position="347"/>
    </location>
</feature>
<dbReference type="GO" id="GO:0007596">
    <property type="term" value="P:blood coagulation"/>
    <property type="evidence" value="ECO:0007669"/>
    <property type="project" value="InterPro"/>
</dbReference>
<evidence type="ECO:0000256" key="4">
    <source>
        <dbReference type="ARBA" id="ARBA00022989"/>
    </source>
</evidence>
<evidence type="ECO:0000259" key="15">
    <source>
        <dbReference type="PROSITE" id="PS50262"/>
    </source>
</evidence>
<gene>
    <name evidence="16" type="ORF">NHX12_028445</name>
</gene>
<keyword evidence="8" id="KW-0675">Receptor</keyword>
<feature type="region of interest" description="Disordered" evidence="12">
    <location>
        <begin position="23"/>
        <end position="69"/>
    </location>
</feature>
<dbReference type="InterPro" id="IPR000276">
    <property type="entry name" value="GPCR_Rhodpsn"/>
</dbReference>
<keyword evidence="17" id="KW-1185">Reference proteome</keyword>
<dbReference type="Gene3D" id="1.20.1070.10">
    <property type="entry name" value="Rhodopsin 7-helix transmembrane proteins"/>
    <property type="match status" value="1"/>
</dbReference>
<dbReference type="GO" id="GO:0035025">
    <property type="term" value="P:positive regulation of Rho protein signal transduction"/>
    <property type="evidence" value="ECO:0007669"/>
    <property type="project" value="TreeGrafter"/>
</dbReference>
<dbReference type="GO" id="GO:0005886">
    <property type="term" value="C:plasma membrane"/>
    <property type="evidence" value="ECO:0007669"/>
    <property type="project" value="UniProtKB-SubCell"/>
</dbReference>
<evidence type="ECO:0000256" key="12">
    <source>
        <dbReference type="SAM" id="MobiDB-lite"/>
    </source>
</evidence>
<feature type="transmembrane region" description="Helical" evidence="13">
    <location>
        <begin position="118"/>
        <end position="137"/>
    </location>
</feature>
<evidence type="ECO:0000313" key="17">
    <source>
        <dbReference type="Proteomes" id="UP001148018"/>
    </source>
</evidence>
<dbReference type="GO" id="GO:0015057">
    <property type="term" value="F:thrombin-activated receptor activity"/>
    <property type="evidence" value="ECO:0007669"/>
    <property type="project" value="InterPro"/>
</dbReference>
<dbReference type="PRINTS" id="PR01428">
    <property type="entry name" value="PROTEASEAR"/>
</dbReference>
<keyword evidence="9" id="KW-0325">Glycoprotein</keyword>
<keyword evidence="10" id="KW-0807">Transducer</keyword>
<evidence type="ECO:0000256" key="13">
    <source>
        <dbReference type="SAM" id="Phobius"/>
    </source>
</evidence>
<keyword evidence="3 13" id="KW-0812">Transmembrane</keyword>
<organism evidence="16 17">
    <name type="scientific">Muraenolepis orangiensis</name>
    <name type="common">Patagonian moray cod</name>
    <dbReference type="NCBI Taxonomy" id="630683"/>
    <lineage>
        <taxon>Eukaryota</taxon>
        <taxon>Metazoa</taxon>
        <taxon>Chordata</taxon>
        <taxon>Craniata</taxon>
        <taxon>Vertebrata</taxon>
        <taxon>Euteleostomi</taxon>
        <taxon>Actinopterygii</taxon>
        <taxon>Neopterygii</taxon>
        <taxon>Teleostei</taxon>
        <taxon>Neoteleostei</taxon>
        <taxon>Acanthomorphata</taxon>
        <taxon>Zeiogadaria</taxon>
        <taxon>Gadariae</taxon>
        <taxon>Gadiformes</taxon>
        <taxon>Muraenolepidoidei</taxon>
        <taxon>Muraenolepididae</taxon>
        <taxon>Muraenolepis</taxon>
    </lineage>
</organism>
<dbReference type="Pfam" id="PF00001">
    <property type="entry name" value="7tm_1"/>
    <property type="match status" value="1"/>
</dbReference>
<feature type="transmembrane region" description="Helical" evidence="13">
    <location>
        <begin position="328"/>
        <end position="349"/>
    </location>
</feature>
<evidence type="ECO:0000256" key="6">
    <source>
        <dbReference type="ARBA" id="ARBA00023136"/>
    </source>
</evidence>
<feature type="transmembrane region" description="Helical" evidence="13">
    <location>
        <begin position="198"/>
        <end position="219"/>
    </location>
</feature>
<dbReference type="GO" id="GO:0007200">
    <property type="term" value="P:phospholipase C-activating G protein-coupled receptor signaling pathway"/>
    <property type="evidence" value="ECO:0007669"/>
    <property type="project" value="TreeGrafter"/>
</dbReference>
<dbReference type="SUPFAM" id="SSF81321">
    <property type="entry name" value="Family A G protein-coupled receptor-like"/>
    <property type="match status" value="1"/>
</dbReference>
<keyword evidence="2" id="KW-1003">Cell membrane</keyword>
<evidence type="ECO:0000256" key="9">
    <source>
        <dbReference type="ARBA" id="ARBA00023180"/>
    </source>
</evidence>
<evidence type="ECO:0000256" key="8">
    <source>
        <dbReference type="ARBA" id="ARBA00023170"/>
    </source>
</evidence>
<feature type="disulfide bond" evidence="11">
    <location>
        <begin position="155"/>
        <end position="234"/>
    </location>
</feature>
<evidence type="ECO:0000256" key="2">
    <source>
        <dbReference type="ARBA" id="ARBA00022475"/>
    </source>
</evidence>
<dbReference type="InterPro" id="IPR003912">
    <property type="entry name" value="Protea_act_rcpt"/>
</dbReference>
<comment type="caution">
    <text evidence="16">The sequence shown here is derived from an EMBL/GenBank/DDBJ whole genome shotgun (WGS) entry which is preliminary data.</text>
</comment>
<name>A0A9Q0INS7_9TELE</name>
<evidence type="ECO:0000256" key="5">
    <source>
        <dbReference type="ARBA" id="ARBA00023040"/>
    </source>
</evidence>
<dbReference type="Proteomes" id="UP001148018">
    <property type="component" value="Unassembled WGS sequence"/>
</dbReference>
<feature type="compositionally biased region" description="Polar residues" evidence="12">
    <location>
        <begin position="23"/>
        <end position="36"/>
    </location>
</feature>
<keyword evidence="6 13" id="KW-0472">Membrane</keyword>
<accession>A0A9Q0INS7</accession>
<proteinExistence type="predicted"/>
<comment type="subcellular location">
    <subcellularLocation>
        <location evidence="1">Cell membrane</location>
        <topology evidence="1">Multi-pass membrane protein</topology>
    </subcellularLocation>
</comment>
<dbReference type="PRINTS" id="PR00237">
    <property type="entry name" value="GPCRRHODOPSN"/>
</dbReference>
<evidence type="ECO:0000256" key="10">
    <source>
        <dbReference type="ARBA" id="ARBA00023224"/>
    </source>
</evidence>
<dbReference type="PROSITE" id="PS50262">
    <property type="entry name" value="G_PROTEIN_RECEP_F1_2"/>
    <property type="match status" value="1"/>
</dbReference>
<evidence type="ECO:0000256" key="1">
    <source>
        <dbReference type="ARBA" id="ARBA00004651"/>
    </source>
</evidence>
<evidence type="ECO:0000256" key="7">
    <source>
        <dbReference type="ARBA" id="ARBA00023157"/>
    </source>
</evidence>
<feature type="transmembrane region" description="Helical" evidence="13">
    <location>
        <begin position="84"/>
        <end position="106"/>
    </location>
</feature>
<dbReference type="InterPro" id="IPR017452">
    <property type="entry name" value="GPCR_Rhodpsn_7TM"/>
</dbReference>
<evidence type="ECO:0000256" key="11">
    <source>
        <dbReference type="PIRSR" id="PIRSR603912-52"/>
    </source>
</evidence>
<keyword evidence="14" id="KW-0732">Signal</keyword>
<feature type="transmembrane region" description="Helical" evidence="13">
    <location>
        <begin position="157"/>
        <end position="178"/>
    </location>
</feature>
<feature type="signal peptide" evidence="14">
    <location>
        <begin position="1"/>
        <end position="21"/>
    </location>
</feature>
<dbReference type="PANTHER" id="PTHR24232">
    <property type="entry name" value="G-PROTEIN COUPLED RECEPTOR"/>
    <property type="match status" value="1"/>
</dbReference>
<feature type="chain" id="PRO_5040261981" description="G-protein coupled receptors family 1 profile domain-containing protein" evidence="14">
    <location>
        <begin position="22"/>
        <end position="376"/>
    </location>
</feature>
<evidence type="ECO:0000256" key="3">
    <source>
        <dbReference type="ARBA" id="ARBA00022692"/>
    </source>
</evidence>
<protein>
    <recommendedName>
        <fullName evidence="15">G-protein coupled receptors family 1 profile domain-containing protein</fullName>
    </recommendedName>
</protein>
<keyword evidence="4 13" id="KW-1133">Transmembrane helix</keyword>
<dbReference type="FunFam" id="1.20.1070.10:FF:000040">
    <property type="entry name" value="Coagulation factor 2 (thrombin) receptor"/>
    <property type="match status" value="1"/>
</dbReference>
<reference evidence="16" key="1">
    <citation type="submission" date="2022-07" db="EMBL/GenBank/DDBJ databases">
        <title>Chromosome-level genome of Muraenolepis orangiensis.</title>
        <authorList>
            <person name="Kim J."/>
        </authorList>
    </citation>
    <scope>NUCLEOTIDE SEQUENCE</scope>
    <source>
        <strain evidence="16">KU_S4_2022</strain>
        <tissue evidence="16">Muscle</tissue>
    </source>
</reference>
<feature type="compositionally biased region" description="Basic residues" evidence="12">
    <location>
        <begin position="42"/>
        <end position="54"/>
    </location>
</feature>
<evidence type="ECO:0000256" key="14">
    <source>
        <dbReference type="SAM" id="SignalP"/>
    </source>
</evidence>
<dbReference type="AlphaFoldDB" id="A0A9Q0INS7"/>
<evidence type="ECO:0000313" key="16">
    <source>
        <dbReference type="EMBL" id="KAJ3603701.1"/>
    </source>
</evidence>
<feature type="transmembrane region" description="Helical" evidence="13">
    <location>
        <begin position="288"/>
        <end position="308"/>
    </location>
</feature>